<keyword evidence="8" id="KW-1185">Reference proteome</keyword>
<evidence type="ECO:0000256" key="3">
    <source>
        <dbReference type="SAM" id="MobiDB-lite"/>
    </source>
</evidence>
<dbReference type="Pfam" id="PF13181">
    <property type="entry name" value="TPR_8"/>
    <property type="match status" value="2"/>
</dbReference>
<feature type="compositionally biased region" description="Basic residues" evidence="3">
    <location>
        <begin position="154"/>
        <end position="167"/>
    </location>
</feature>
<dbReference type="InterPro" id="IPR035979">
    <property type="entry name" value="RBD_domain_sf"/>
</dbReference>
<dbReference type="InterPro" id="IPR000504">
    <property type="entry name" value="RRM_dom"/>
</dbReference>
<feature type="compositionally biased region" description="Basic and acidic residues" evidence="3">
    <location>
        <begin position="118"/>
        <end position="128"/>
    </location>
</feature>
<accession>A0A2T7P871</accession>
<dbReference type="Proteomes" id="UP000245119">
    <property type="component" value="Linkage Group LG5"/>
</dbReference>
<evidence type="ECO:0000259" key="6">
    <source>
        <dbReference type="PROSITE" id="PS50103"/>
    </source>
</evidence>
<reference evidence="7 8" key="1">
    <citation type="submission" date="2018-04" db="EMBL/GenBank/DDBJ databases">
        <title>The genome of golden apple snail Pomacea canaliculata provides insight into stress tolerance and invasive adaptation.</title>
        <authorList>
            <person name="Liu C."/>
            <person name="Liu B."/>
            <person name="Ren Y."/>
            <person name="Zhang Y."/>
            <person name="Wang H."/>
            <person name="Li S."/>
            <person name="Jiang F."/>
            <person name="Yin L."/>
            <person name="Zhang G."/>
            <person name="Qian W."/>
            <person name="Fan W."/>
        </authorList>
    </citation>
    <scope>NUCLEOTIDE SEQUENCE [LARGE SCALE GENOMIC DNA]</scope>
    <source>
        <strain evidence="7">SZHN2017</strain>
        <tissue evidence="7">Muscle</tissue>
    </source>
</reference>
<dbReference type="PANTHER" id="PTHR47678:SF4">
    <property type="entry name" value="SHOCK PROTEIN 70 (HSP70)-INTERACTING PROTEIN, PUTATIVE-RELATED"/>
    <property type="match status" value="1"/>
</dbReference>
<dbReference type="InterPro" id="IPR001623">
    <property type="entry name" value="DnaJ_domain"/>
</dbReference>
<feature type="compositionally biased region" description="Basic and acidic residues" evidence="3">
    <location>
        <begin position="193"/>
        <end position="203"/>
    </location>
</feature>
<organism evidence="7 8">
    <name type="scientific">Pomacea canaliculata</name>
    <name type="common">Golden apple snail</name>
    <dbReference type="NCBI Taxonomy" id="400727"/>
    <lineage>
        <taxon>Eukaryota</taxon>
        <taxon>Metazoa</taxon>
        <taxon>Spiralia</taxon>
        <taxon>Lophotrochozoa</taxon>
        <taxon>Mollusca</taxon>
        <taxon>Gastropoda</taxon>
        <taxon>Caenogastropoda</taxon>
        <taxon>Architaenioglossa</taxon>
        <taxon>Ampullarioidea</taxon>
        <taxon>Ampullariidae</taxon>
        <taxon>Pomacea</taxon>
    </lineage>
</organism>
<feature type="domain" description="C3H1-type" evidence="6">
    <location>
        <begin position="548"/>
        <end position="575"/>
    </location>
</feature>
<dbReference type="SMART" id="SM00271">
    <property type="entry name" value="DnaJ"/>
    <property type="match status" value="1"/>
</dbReference>
<dbReference type="PRINTS" id="PR00625">
    <property type="entry name" value="JDOMAIN"/>
</dbReference>
<dbReference type="GO" id="GO:0008270">
    <property type="term" value="F:zinc ion binding"/>
    <property type="evidence" value="ECO:0007669"/>
    <property type="project" value="UniProtKB-KW"/>
</dbReference>
<dbReference type="Pfam" id="PF00226">
    <property type="entry name" value="DnaJ"/>
    <property type="match status" value="1"/>
</dbReference>
<name>A0A2T7P871_POMCA</name>
<gene>
    <name evidence="7" type="ORF">C0Q70_08882</name>
</gene>
<dbReference type="GO" id="GO:0003723">
    <property type="term" value="F:RNA binding"/>
    <property type="evidence" value="ECO:0007669"/>
    <property type="project" value="UniProtKB-UniRule"/>
</dbReference>
<dbReference type="PROSITE" id="PS50103">
    <property type="entry name" value="ZF_C3H1"/>
    <property type="match status" value="1"/>
</dbReference>
<dbReference type="Gene3D" id="1.25.40.10">
    <property type="entry name" value="Tetratricopeptide repeat domain"/>
    <property type="match status" value="1"/>
</dbReference>
<protein>
    <submittedName>
        <fullName evidence="7">Uncharacterized protein</fullName>
    </submittedName>
</protein>
<feature type="domain" description="RRM" evidence="5">
    <location>
        <begin position="431"/>
        <end position="503"/>
    </location>
</feature>
<evidence type="ECO:0000259" key="4">
    <source>
        <dbReference type="PROSITE" id="PS50076"/>
    </source>
</evidence>
<dbReference type="CDD" id="cd06257">
    <property type="entry name" value="DnaJ"/>
    <property type="match status" value="1"/>
</dbReference>
<dbReference type="InterPro" id="IPR019734">
    <property type="entry name" value="TPR_rpt"/>
</dbReference>
<feature type="compositionally biased region" description="Basic and acidic residues" evidence="3">
    <location>
        <begin position="136"/>
        <end position="153"/>
    </location>
</feature>
<dbReference type="SUPFAM" id="SSF46565">
    <property type="entry name" value="Chaperone J-domain"/>
    <property type="match status" value="1"/>
</dbReference>
<feature type="region of interest" description="Disordered" evidence="3">
    <location>
        <begin position="115"/>
        <end position="256"/>
    </location>
</feature>
<dbReference type="STRING" id="400727.A0A2T7P871"/>
<dbReference type="InterPro" id="IPR036869">
    <property type="entry name" value="J_dom_sf"/>
</dbReference>
<dbReference type="PROSITE" id="PS50076">
    <property type="entry name" value="DNAJ_2"/>
    <property type="match status" value="1"/>
</dbReference>
<feature type="region of interest" description="Disordered" evidence="3">
    <location>
        <begin position="406"/>
        <end position="426"/>
    </location>
</feature>
<keyword evidence="2" id="KW-0862">Zinc</keyword>
<keyword evidence="2" id="KW-0479">Metal-binding</keyword>
<proteinExistence type="predicted"/>
<evidence type="ECO:0000256" key="1">
    <source>
        <dbReference type="PROSITE-ProRule" id="PRU00176"/>
    </source>
</evidence>
<dbReference type="OrthoDB" id="2017782at2759"/>
<keyword evidence="2" id="KW-0863">Zinc-finger</keyword>
<evidence type="ECO:0000259" key="5">
    <source>
        <dbReference type="PROSITE" id="PS50102"/>
    </source>
</evidence>
<dbReference type="SUPFAM" id="SSF48452">
    <property type="entry name" value="TPR-like"/>
    <property type="match status" value="1"/>
</dbReference>
<dbReference type="SUPFAM" id="SSF54928">
    <property type="entry name" value="RNA-binding domain, RBD"/>
    <property type="match status" value="1"/>
</dbReference>
<dbReference type="SMART" id="SM00028">
    <property type="entry name" value="TPR"/>
    <property type="match status" value="2"/>
</dbReference>
<dbReference type="InterPro" id="IPR011990">
    <property type="entry name" value="TPR-like_helical_dom_sf"/>
</dbReference>
<dbReference type="InterPro" id="IPR000571">
    <property type="entry name" value="Znf_CCCH"/>
</dbReference>
<dbReference type="CDD" id="cd00590">
    <property type="entry name" value="RRM_SF"/>
    <property type="match status" value="1"/>
</dbReference>
<dbReference type="AlphaFoldDB" id="A0A2T7P871"/>
<dbReference type="SMART" id="SM00360">
    <property type="entry name" value="RRM"/>
    <property type="match status" value="1"/>
</dbReference>
<comment type="caution">
    <text evidence="7">The sequence shown here is derived from an EMBL/GenBank/DDBJ whole genome shotgun (WGS) entry which is preliminary data.</text>
</comment>
<dbReference type="Pfam" id="PF00076">
    <property type="entry name" value="RRM_1"/>
    <property type="match status" value="1"/>
</dbReference>
<feature type="zinc finger region" description="C3H1-type" evidence="2">
    <location>
        <begin position="548"/>
        <end position="575"/>
    </location>
</feature>
<feature type="domain" description="J" evidence="4">
    <location>
        <begin position="7"/>
        <end position="80"/>
    </location>
</feature>
<evidence type="ECO:0000256" key="2">
    <source>
        <dbReference type="PROSITE-ProRule" id="PRU00723"/>
    </source>
</evidence>
<dbReference type="PROSITE" id="PS50102">
    <property type="entry name" value="RRM"/>
    <property type="match status" value="1"/>
</dbReference>
<dbReference type="EMBL" id="PZQS01000005">
    <property type="protein sequence ID" value="PVD29627.1"/>
    <property type="molecule type" value="Genomic_DNA"/>
</dbReference>
<feature type="compositionally biased region" description="Acidic residues" evidence="3">
    <location>
        <begin position="207"/>
        <end position="216"/>
    </location>
</feature>
<evidence type="ECO:0000313" key="7">
    <source>
        <dbReference type="EMBL" id="PVD29627.1"/>
    </source>
</evidence>
<dbReference type="Gene3D" id="3.30.70.330">
    <property type="match status" value="1"/>
</dbReference>
<keyword evidence="1" id="KW-0694">RNA-binding</keyword>
<evidence type="ECO:0000313" key="8">
    <source>
        <dbReference type="Proteomes" id="UP000245119"/>
    </source>
</evidence>
<dbReference type="InterPro" id="IPR012677">
    <property type="entry name" value="Nucleotide-bd_a/b_plait_sf"/>
</dbReference>
<dbReference type="PANTHER" id="PTHR47678">
    <property type="entry name" value="TETRATRICOPEPTIDE REPEAT PROTEIN 31"/>
    <property type="match status" value="1"/>
</dbReference>
<feature type="compositionally biased region" description="Basic and acidic residues" evidence="3">
    <location>
        <begin position="168"/>
        <end position="182"/>
    </location>
</feature>
<dbReference type="Gene3D" id="1.10.287.110">
    <property type="entry name" value="DnaJ domain"/>
    <property type="match status" value="1"/>
</dbReference>
<feature type="compositionally biased region" description="Basic and acidic residues" evidence="3">
    <location>
        <begin position="235"/>
        <end position="250"/>
    </location>
</feature>
<sequence length="586" mass="66409">MVLTRDSAFGILQLPKDADKERVKAKYKQLAFKWHPEKHSNSPESVKQFKQITQAYRLLAFSDPQDMTMAEARQLFSDTYFSNSCVLNGGVCDDSTSSDDDSDDSDDFYTERVNAAETNKDNANERTDGSQLTAEEAERNGDDLTEEERERRKAEKRRLKKKRRKERKKLEKQEQHKQEKGKNQKNKANSQQEKNKKSEKKPASDSTSDEQAEFDPESAFFTKAVSKKKKSSNSSKKDKMSERNGAHNGEDEIEEVDSTVLRSRQLANPKDFRFLGNRSYCYDRQQQYEKALKDAEKAIKLAKEWPKGYFRKGRALSGLNRFPEAEEAFLQVLKLDKSCEEAVHELELVRVRQLTDMGFTLSQASAAIKKYATVQTALESLLTGADDSLAGELYISDEEDFAPPKHISVPKSVLPQTSDTKMDPKNPEGLTALWVGNVLPQVTERRLTQLFSKYGPVVSVRLLPEKYCAFVNFKLKESAGKAMQFLQGFEIEGQRLLIRFPDNPINNSGSITLRKSTPTTTPVSATIATSAKPSQAKGVRNMPKMSGPVNGDECYFWRTTGCDYGDACRYRHVPQSKGVDKKPWQK</sequence>